<name>A0A495RQZ0_9FLAO</name>
<accession>A0A495RQZ0</accession>
<keyword evidence="3" id="KW-1185">Reference proteome</keyword>
<proteinExistence type="predicted"/>
<dbReference type="Pfam" id="PF00535">
    <property type="entry name" value="Glycos_transf_2"/>
    <property type="match status" value="1"/>
</dbReference>
<feature type="domain" description="Glycosyltransferase 2-like" evidence="1">
    <location>
        <begin position="6"/>
        <end position="135"/>
    </location>
</feature>
<evidence type="ECO:0000313" key="2">
    <source>
        <dbReference type="EMBL" id="RKS89654.1"/>
    </source>
</evidence>
<dbReference type="AlphaFoldDB" id="A0A495RQZ0"/>
<dbReference type="PANTHER" id="PTHR22916">
    <property type="entry name" value="GLYCOSYLTRANSFERASE"/>
    <property type="match status" value="1"/>
</dbReference>
<evidence type="ECO:0000313" key="3">
    <source>
        <dbReference type="Proteomes" id="UP000280091"/>
    </source>
</evidence>
<protein>
    <recommendedName>
        <fullName evidence="1">Glycosyltransferase 2-like domain-containing protein</fullName>
    </recommendedName>
</protein>
<dbReference type="GO" id="GO:0016758">
    <property type="term" value="F:hexosyltransferase activity"/>
    <property type="evidence" value="ECO:0007669"/>
    <property type="project" value="UniProtKB-ARBA"/>
</dbReference>
<dbReference type="PANTHER" id="PTHR22916:SF3">
    <property type="entry name" value="UDP-GLCNAC:BETAGAL BETA-1,3-N-ACETYLGLUCOSAMINYLTRANSFERASE-LIKE PROTEIN 1"/>
    <property type="match status" value="1"/>
</dbReference>
<evidence type="ECO:0000259" key="1">
    <source>
        <dbReference type="Pfam" id="PF00535"/>
    </source>
</evidence>
<gene>
    <name evidence="2" type="ORF">BC952_3083</name>
</gene>
<organism evidence="2 3">
    <name type="scientific">Flavobacterium limicola</name>
    <dbReference type="NCBI Taxonomy" id="180441"/>
    <lineage>
        <taxon>Bacteria</taxon>
        <taxon>Pseudomonadati</taxon>
        <taxon>Bacteroidota</taxon>
        <taxon>Flavobacteriia</taxon>
        <taxon>Flavobacteriales</taxon>
        <taxon>Flavobacteriaceae</taxon>
        <taxon>Flavobacterium</taxon>
    </lineage>
</organism>
<dbReference type="Gene3D" id="3.90.550.10">
    <property type="entry name" value="Spore Coat Polysaccharide Biosynthesis Protein SpsA, Chain A"/>
    <property type="match status" value="1"/>
</dbReference>
<dbReference type="Proteomes" id="UP000280091">
    <property type="component" value="Unassembled WGS sequence"/>
</dbReference>
<comment type="caution">
    <text evidence="2">The sequence shown here is derived from an EMBL/GenBank/DDBJ whole genome shotgun (WGS) entry which is preliminary data.</text>
</comment>
<dbReference type="RefSeq" id="WP_121366314.1">
    <property type="nucleotide sequence ID" value="NZ_RBXA01000007.1"/>
</dbReference>
<dbReference type="InterPro" id="IPR001173">
    <property type="entry name" value="Glyco_trans_2-like"/>
</dbReference>
<dbReference type="OrthoDB" id="597270at2"/>
<dbReference type="InterPro" id="IPR029044">
    <property type="entry name" value="Nucleotide-diphossugar_trans"/>
</dbReference>
<sequence>MNSLVSIIIPTYNRAQFIGETLESVWSQTYPNWECIIVDDGSTDNTEDIVKRYTGIDDRFYYVFQENMGVSSARNVGLEKAKGYYIQFVDSDDLIDSKKLMLSLKEIHQQENKNKKIVITNFKIFKNNTKNLINPSYDLNHDLFNFKSVLFNWDSVFNIPIHCGFFEASLFHDFRFPLELKAKEDWLMWLYLLQIEPNVCFIDKTLAYYRLHPKNMTKDYNHMSVNYFESFDLLKRFLTEKDFFEYLAFSIKKHYDSTREFQIKLKNIKESNTFKLGFKIKHFLKIMRLLTICTWIFNKLKKV</sequence>
<reference evidence="2 3" key="1">
    <citation type="submission" date="2018-10" db="EMBL/GenBank/DDBJ databases">
        <title>Genomic Encyclopedia of Archaeal and Bacterial Type Strains, Phase II (KMG-II): from individual species to whole genera.</title>
        <authorList>
            <person name="Goeker M."/>
        </authorList>
    </citation>
    <scope>NUCLEOTIDE SEQUENCE [LARGE SCALE GENOMIC DNA]</scope>
    <source>
        <strain evidence="2 3">DSM 15094</strain>
    </source>
</reference>
<dbReference type="EMBL" id="RBXA01000007">
    <property type="protein sequence ID" value="RKS89654.1"/>
    <property type="molecule type" value="Genomic_DNA"/>
</dbReference>
<dbReference type="SUPFAM" id="SSF53448">
    <property type="entry name" value="Nucleotide-diphospho-sugar transferases"/>
    <property type="match status" value="1"/>
</dbReference>